<proteinExistence type="predicted"/>
<reference evidence="2" key="2">
    <citation type="submission" date="2014-06" db="EMBL/GenBank/DDBJ databases">
        <title>Draft genome sequence of Clostridium spiroforme (DSM 1552).</title>
        <authorList>
            <person name="Sudarsanam P."/>
            <person name="Ley R."/>
            <person name="Guruge J."/>
            <person name="Turnbaugh P.J."/>
            <person name="Mahowald M."/>
            <person name="Liep D."/>
            <person name="Gordon J."/>
        </authorList>
    </citation>
    <scope>NUCLEOTIDE SEQUENCE</scope>
    <source>
        <strain evidence="2">DSM 1552</strain>
    </source>
</reference>
<dbReference type="eggNOG" id="COG0456">
    <property type="taxonomic scope" value="Bacteria"/>
</dbReference>
<comment type="caution">
    <text evidence="2">The sequence shown here is derived from an EMBL/GenBank/DDBJ whole genome shotgun (WGS) entry which is preliminary data.</text>
</comment>
<dbReference type="EMBL" id="ABIK02000015">
    <property type="protein sequence ID" value="EDS73677.1"/>
    <property type="molecule type" value="Genomic_DNA"/>
</dbReference>
<dbReference type="STRING" id="428126.CLOSPI_02102"/>
<name>B1C4T3_9FIRM</name>
<reference evidence="2" key="1">
    <citation type="submission" date="2008-02" db="EMBL/GenBank/DDBJ databases">
        <authorList>
            <person name="Fulton L."/>
            <person name="Clifton S."/>
            <person name="Fulton B."/>
            <person name="Xu J."/>
            <person name="Minx P."/>
            <person name="Pepin K.H."/>
            <person name="Johnson M."/>
            <person name="Thiruvilangam P."/>
            <person name="Bhonagiri V."/>
            <person name="Nash W.E."/>
            <person name="Mardis E.R."/>
            <person name="Wilson R.K."/>
        </authorList>
    </citation>
    <scope>NUCLEOTIDE SEQUENCE [LARGE SCALE GENOMIC DNA]</scope>
    <source>
        <strain evidence="2">DSM 1552</strain>
    </source>
</reference>
<dbReference type="Pfam" id="PF00583">
    <property type="entry name" value="Acetyltransf_1"/>
    <property type="match status" value="1"/>
</dbReference>
<dbReference type="Proteomes" id="UP000004910">
    <property type="component" value="Unassembled WGS sequence"/>
</dbReference>
<evidence type="ECO:0000259" key="1">
    <source>
        <dbReference type="PROSITE" id="PS51186"/>
    </source>
</evidence>
<feature type="domain" description="N-acetyltransferase" evidence="1">
    <location>
        <begin position="11"/>
        <end position="210"/>
    </location>
</feature>
<sequence>MMKTRRRIVQLELREYQKKDFKALETIIRETWHYDAFTSPRTAIKLARVFLSSCLTNYTFSRVAVVDGNVVGVILANNIAKHKCPLSNRLLQVKSIISLYSSKEGRSVSKIFGNVNGIDKQLLNENNNIYQAELALFAVSSSCRGKGIGKMLFQSTLDYMKQEKLKNFYLFTDTSCNYGFYEHQGMKRRLEKKHIFNIKGQQAVMNFFIYDYQNITS</sequence>
<keyword evidence="3" id="KW-1185">Reference proteome</keyword>
<accession>B1C4T3</accession>
<evidence type="ECO:0000313" key="3">
    <source>
        <dbReference type="Proteomes" id="UP000004910"/>
    </source>
</evidence>
<dbReference type="Gene3D" id="3.40.630.30">
    <property type="match status" value="1"/>
</dbReference>
<dbReference type="InterPro" id="IPR000182">
    <property type="entry name" value="GNAT_dom"/>
</dbReference>
<dbReference type="GO" id="GO:0016747">
    <property type="term" value="F:acyltransferase activity, transferring groups other than amino-acyl groups"/>
    <property type="evidence" value="ECO:0007669"/>
    <property type="project" value="InterPro"/>
</dbReference>
<gene>
    <name evidence="2" type="ORF">CLOSPI_02102</name>
</gene>
<dbReference type="AlphaFoldDB" id="B1C4T3"/>
<organism evidence="2 3">
    <name type="scientific">Thomasclavelia spiroformis DSM 1552</name>
    <dbReference type="NCBI Taxonomy" id="428126"/>
    <lineage>
        <taxon>Bacteria</taxon>
        <taxon>Bacillati</taxon>
        <taxon>Bacillota</taxon>
        <taxon>Erysipelotrichia</taxon>
        <taxon>Erysipelotrichales</taxon>
        <taxon>Coprobacillaceae</taxon>
        <taxon>Thomasclavelia</taxon>
    </lineage>
</organism>
<dbReference type="InterPro" id="IPR016181">
    <property type="entry name" value="Acyl_CoA_acyltransferase"/>
</dbReference>
<dbReference type="HOGENOM" id="CLU_078717_1_0_9"/>
<dbReference type="SUPFAM" id="SSF55729">
    <property type="entry name" value="Acyl-CoA N-acyltransferases (Nat)"/>
    <property type="match status" value="1"/>
</dbReference>
<protein>
    <submittedName>
        <fullName evidence="2">Acetyltransferase, GNAT family</fullName>
    </submittedName>
</protein>
<dbReference type="CDD" id="cd04301">
    <property type="entry name" value="NAT_SF"/>
    <property type="match status" value="1"/>
</dbReference>
<evidence type="ECO:0000313" key="2">
    <source>
        <dbReference type="EMBL" id="EDS73677.1"/>
    </source>
</evidence>
<dbReference type="PROSITE" id="PS51186">
    <property type="entry name" value="GNAT"/>
    <property type="match status" value="1"/>
</dbReference>